<keyword evidence="3" id="KW-0731">Sigma factor</keyword>
<dbReference type="InterPro" id="IPR039425">
    <property type="entry name" value="RNA_pol_sigma-70-like"/>
</dbReference>
<dbReference type="NCBIfam" id="TIGR02937">
    <property type="entry name" value="sigma70-ECF"/>
    <property type="match status" value="1"/>
</dbReference>
<dbReference type="AlphaFoldDB" id="A0A930VKG4"/>
<evidence type="ECO:0000256" key="5">
    <source>
        <dbReference type="ARBA" id="ARBA00023163"/>
    </source>
</evidence>
<dbReference type="GO" id="GO:0006352">
    <property type="term" value="P:DNA-templated transcription initiation"/>
    <property type="evidence" value="ECO:0007669"/>
    <property type="project" value="InterPro"/>
</dbReference>
<dbReference type="CDD" id="cd06171">
    <property type="entry name" value="Sigma70_r4"/>
    <property type="match status" value="1"/>
</dbReference>
<dbReference type="Pfam" id="PF08281">
    <property type="entry name" value="Sigma70_r4_2"/>
    <property type="match status" value="1"/>
</dbReference>
<evidence type="ECO:0000256" key="4">
    <source>
        <dbReference type="ARBA" id="ARBA00023125"/>
    </source>
</evidence>
<dbReference type="SUPFAM" id="SSF88659">
    <property type="entry name" value="Sigma3 and sigma4 domains of RNA polymerase sigma factors"/>
    <property type="match status" value="1"/>
</dbReference>
<dbReference type="InterPro" id="IPR007627">
    <property type="entry name" value="RNA_pol_sigma70_r2"/>
</dbReference>
<evidence type="ECO:0000313" key="8">
    <source>
        <dbReference type="EMBL" id="MBF4769194.1"/>
    </source>
</evidence>
<dbReference type="GO" id="GO:0016987">
    <property type="term" value="F:sigma factor activity"/>
    <property type="evidence" value="ECO:0007669"/>
    <property type="project" value="UniProtKB-KW"/>
</dbReference>
<dbReference type="PANTHER" id="PTHR43133">
    <property type="entry name" value="RNA POLYMERASE ECF-TYPE SIGMA FACTO"/>
    <property type="match status" value="1"/>
</dbReference>
<feature type="domain" description="RNA polymerase sigma factor 70 region 4 type 2" evidence="7">
    <location>
        <begin position="100"/>
        <end position="151"/>
    </location>
</feature>
<dbReference type="EMBL" id="JADKPO010000022">
    <property type="protein sequence ID" value="MBF4769194.1"/>
    <property type="molecule type" value="Genomic_DNA"/>
</dbReference>
<evidence type="ECO:0000256" key="3">
    <source>
        <dbReference type="ARBA" id="ARBA00023082"/>
    </source>
</evidence>
<dbReference type="Gene3D" id="1.10.1740.10">
    <property type="match status" value="1"/>
</dbReference>
<dbReference type="Gene3D" id="1.10.10.10">
    <property type="entry name" value="Winged helix-like DNA-binding domain superfamily/Winged helix DNA-binding domain"/>
    <property type="match status" value="1"/>
</dbReference>
<keyword evidence="2" id="KW-0805">Transcription regulation</keyword>
<comment type="similarity">
    <text evidence="1">Belongs to the sigma-70 factor family. ECF subfamily.</text>
</comment>
<dbReference type="SUPFAM" id="SSF88946">
    <property type="entry name" value="Sigma2 domain of RNA polymerase sigma factors"/>
    <property type="match status" value="1"/>
</dbReference>
<dbReference type="GO" id="GO:0003677">
    <property type="term" value="F:DNA binding"/>
    <property type="evidence" value="ECO:0007669"/>
    <property type="project" value="UniProtKB-KW"/>
</dbReference>
<dbReference type="InterPro" id="IPR036388">
    <property type="entry name" value="WH-like_DNA-bd_sf"/>
</dbReference>
<reference evidence="8" key="1">
    <citation type="submission" date="2020-11" db="EMBL/GenBank/DDBJ databases">
        <title>Nocardioides cynanchi sp. nov., isolated from soil of rhizosphere of Cynanchum wilfordii.</title>
        <authorList>
            <person name="Lee J.-S."/>
            <person name="Suh M.K."/>
            <person name="Kim J.-S."/>
        </authorList>
    </citation>
    <scope>NUCLEOTIDE SEQUENCE</scope>
    <source>
        <strain evidence="8">KCTC 19276</strain>
    </source>
</reference>
<evidence type="ECO:0000259" key="6">
    <source>
        <dbReference type="Pfam" id="PF04542"/>
    </source>
</evidence>
<dbReference type="InterPro" id="IPR013324">
    <property type="entry name" value="RNA_pol_sigma_r3/r4-like"/>
</dbReference>
<feature type="domain" description="RNA polymerase sigma-70 region 2" evidence="6">
    <location>
        <begin position="14"/>
        <end position="74"/>
    </location>
</feature>
<evidence type="ECO:0000256" key="2">
    <source>
        <dbReference type="ARBA" id="ARBA00023015"/>
    </source>
</evidence>
<gene>
    <name evidence="8" type="ORF">ISU10_15615</name>
</gene>
<dbReference type="InterPro" id="IPR013325">
    <property type="entry name" value="RNA_pol_sigma_r2"/>
</dbReference>
<dbReference type="InterPro" id="IPR013249">
    <property type="entry name" value="RNA_pol_sigma70_r4_t2"/>
</dbReference>
<sequence length="164" mass="17924">MGAEGYVREVYDASYVRLVVQLLALTGDLADAEDAVQEAFVKALGQGARFARLDNPEAWLRTVALNHVRNRWRHLDVVRRFQAKVPGPMAAHEIGPEPVAVVQALGTLDLAHRTVAVLFYLADRSVADIASELGVPIGTVKTRLARSRQLLAPLLSVPEEADHV</sequence>
<name>A0A930VKG4_9ACTN</name>
<organism evidence="8 9">
    <name type="scientific">Nocardioides agariphilus</name>
    <dbReference type="NCBI Taxonomy" id="433664"/>
    <lineage>
        <taxon>Bacteria</taxon>
        <taxon>Bacillati</taxon>
        <taxon>Actinomycetota</taxon>
        <taxon>Actinomycetes</taxon>
        <taxon>Propionibacteriales</taxon>
        <taxon>Nocardioidaceae</taxon>
        <taxon>Nocardioides</taxon>
    </lineage>
</organism>
<evidence type="ECO:0000259" key="7">
    <source>
        <dbReference type="Pfam" id="PF08281"/>
    </source>
</evidence>
<keyword evidence="9" id="KW-1185">Reference proteome</keyword>
<dbReference type="PANTHER" id="PTHR43133:SF50">
    <property type="entry name" value="ECF RNA POLYMERASE SIGMA FACTOR SIGM"/>
    <property type="match status" value="1"/>
</dbReference>
<evidence type="ECO:0000256" key="1">
    <source>
        <dbReference type="ARBA" id="ARBA00010641"/>
    </source>
</evidence>
<dbReference type="Pfam" id="PF04542">
    <property type="entry name" value="Sigma70_r2"/>
    <property type="match status" value="1"/>
</dbReference>
<dbReference type="InterPro" id="IPR014284">
    <property type="entry name" value="RNA_pol_sigma-70_dom"/>
</dbReference>
<proteinExistence type="inferred from homology"/>
<dbReference type="RefSeq" id="WP_194697344.1">
    <property type="nucleotide sequence ID" value="NZ_JADKPO010000022.1"/>
</dbReference>
<accession>A0A930VKG4</accession>
<keyword evidence="4" id="KW-0238">DNA-binding</keyword>
<evidence type="ECO:0000313" key="9">
    <source>
        <dbReference type="Proteomes" id="UP000660668"/>
    </source>
</evidence>
<dbReference type="Proteomes" id="UP000660668">
    <property type="component" value="Unassembled WGS sequence"/>
</dbReference>
<protein>
    <submittedName>
        <fullName evidence="8">Sigma-70 family RNA polymerase sigma factor</fullName>
    </submittedName>
</protein>
<keyword evidence="5" id="KW-0804">Transcription</keyword>
<comment type="caution">
    <text evidence="8">The sequence shown here is derived from an EMBL/GenBank/DDBJ whole genome shotgun (WGS) entry which is preliminary data.</text>
</comment>